<evidence type="ECO:0000313" key="6">
    <source>
        <dbReference type="Proteomes" id="UP000320209"/>
    </source>
</evidence>
<evidence type="ECO:0000313" key="5">
    <source>
        <dbReference type="EMBL" id="TQL68321.1"/>
    </source>
</evidence>
<gene>
    <name evidence="5" type="ORF">FB381_2210</name>
</gene>
<sequence>MTDVFSDRLAQWRDYTATPWARIRYTVVEEILRGQCAELGERLRILDVGGGDGMDALPLALAGHEVTILDPSESWLGEAKRRAGEAGTAVTTIVGGLDDNIDGGLPGGEWDLVLCHFVLQYRPADAGDVRRLAAAVRPGGRVSVMVPNPASMVLRELVTGGPEAALTELRAETRHAQTFDHDVRKIAMPDLEAELAAAGLRLTGRFGTRIANDLLTDNEPKHDPAYFDRLLELERELCDQEPFVRIAGMYQLLAEK</sequence>
<comment type="caution">
    <text evidence="5">The sequence shown here is derived from an EMBL/GenBank/DDBJ whole genome shotgun (WGS) entry which is preliminary data.</text>
</comment>
<dbReference type="CDD" id="cd02440">
    <property type="entry name" value="AdoMet_MTases"/>
    <property type="match status" value="1"/>
</dbReference>
<reference evidence="5 6" key="1">
    <citation type="submission" date="2019-06" db="EMBL/GenBank/DDBJ databases">
        <title>Sequencing the genomes of 1000 actinobacteria strains.</title>
        <authorList>
            <person name="Klenk H.-P."/>
        </authorList>
    </citation>
    <scope>NUCLEOTIDE SEQUENCE [LARGE SCALE GENOMIC DNA]</scope>
    <source>
        <strain evidence="5 6">DSM 25218</strain>
    </source>
</reference>
<dbReference type="Pfam" id="PF13649">
    <property type="entry name" value="Methyltransf_25"/>
    <property type="match status" value="1"/>
</dbReference>
<dbReference type="Proteomes" id="UP000320209">
    <property type="component" value="Unassembled WGS sequence"/>
</dbReference>
<proteinExistence type="predicted"/>
<dbReference type="InterPro" id="IPR029063">
    <property type="entry name" value="SAM-dependent_MTases_sf"/>
</dbReference>
<dbReference type="OrthoDB" id="3366024at2"/>
<keyword evidence="3" id="KW-0949">S-adenosyl-L-methionine</keyword>
<feature type="domain" description="Methyltransferase" evidence="4">
    <location>
        <begin position="45"/>
        <end position="140"/>
    </location>
</feature>
<dbReference type="RefSeq" id="WP_141780330.1">
    <property type="nucleotide sequence ID" value="NZ_VFOV01000001.1"/>
</dbReference>
<dbReference type="AlphaFoldDB" id="A0A543A6T4"/>
<dbReference type="EMBL" id="VFOV01000001">
    <property type="protein sequence ID" value="TQL68321.1"/>
    <property type="molecule type" value="Genomic_DNA"/>
</dbReference>
<dbReference type="Gene3D" id="3.40.50.150">
    <property type="entry name" value="Vaccinia Virus protein VP39"/>
    <property type="match status" value="1"/>
</dbReference>
<organism evidence="5 6">
    <name type="scientific">Nocardioides albertanoniae</name>
    <dbReference type="NCBI Taxonomy" id="1175486"/>
    <lineage>
        <taxon>Bacteria</taxon>
        <taxon>Bacillati</taxon>
        <taxon>Actinomycetota</taxon>
        <taxon>Actinomycetes</taxon>
        <taxon>Propionibacteriales</taxon>
        <taxon>Nocardioidaceae</taxon>
        <taxon>Nocardioides</taxon>
    </lineage>
</organism>
<name>A0A543A6T4_9ACTN</name>
<keyword evidence="2 5" id="KW-0808">Transferase</keyword>
<evidence type="ECO:0000256" key="2">
    <source>
        <dbReference type="ARBA" id="ARBA00022679"/>
    </source>
</evidence>
<protein>
    <submittedName>
        <fullName evidence="5">S-adenosylmethionine-dependent methyltransferase</fullName>
    </submittedName>
</protein>
<keyword evidence="1 5" id="KW-0489">Methyltransferase</keyword>
<accession>A0A543A6T4</accession>
<evidence type="ECO:0000259" key="4">
    <source>
        <dbReference type="Pfam" id="PF13649"/>
    </source>
</evidence>
<dbReference type="SUPFAM" id="SSF53335">
    <property type="entry name" value="S-adenosyl-L-methionine-dependent methyltransferases"/>
    <property type="match status" value="1"/>
</dbReference>
<keyword evidence="6" id="KW-1185">Reference proteome</keyword>
<evidence type="ECO:0000256" key="1">
    <source>
        <dbReference type="ARBA" id="ARBA00022603"/>
    </source>
</evidence>
<evidence type="ECO:0000256" key="3">
    <source>
        <dbReference type="ARBA" id="ARBA00022691"/>
    </source>
</evidence>
<dbReference type="PANTHER" id="PTHR43464">
    <property type="entry name" value="METHYLTRANSFERASE"/>
    <property type="match status" value="1"/>
</dbReference>
<dbReference type="PANTHER" id="PTHR43464:SF19">
    <property type="entry name" value="UBIQUINONE BIOSYNTHESIS O-METHYLTRANSFERASE, MITOCHONDRIAL"/>
    <property type="match status" value="1"/>
</dbReference>
<dbReference type="InterPro" id="IPR041698">
    <property type="entry name" value="Methyltransf_25"/>
</dbReference>
<dbReference type="GO" id="GO:0008168">
    <property type="term" value="F:methyltransferase activity"/>
    <property type="evidence" value="ECO:0007669"/>
    <property type="project" value="UniProtKB-KW"/>
</dbReference>
<dbReference type="GO" id="GO:0032259">
    <property type="term" value="P:methylation"/>
    <property type="evidence" value="ECO:0007669"/>
    <property type="project" value="UniProtKB-KW"/>
</dbReference>